<feature type="binding site" evidence="7">
    <location>
        <position position="440"/>
    </location>
    <ligand>
        <name>Mg(2+)</name>
        <dbReference type="ChEBI" id="CHEBI:18420"/>
        <label>1</label>
    </ligand>
</feature>
<dbReference type="Pfam" id="PF01336">
    <property type="entry name" value="tRNA_anti-codon"/>
    <property type="match status" value="1"/>
</dbReference>
<evidence type="ECO:0000259" key="9">
    <source>
        <dbReference type="PROSITE" id="PS50862"/>
    </source>
</evidence>
<dbReference type="InterPro" id="IPR004365">
    <property type="entry name" value="NA-bd_OB_tRNA"/>
</dbReference>
<keyword evidence="7 8" id="KW-0460">Magnesium</keyword>
<sequence length="528" mass="58408">MIHSEDGIRLGVLGGRNVVCSPVNGQPDNDTVTSEDTLPEQMRVRREKRERMLASGIEPYPVSLPVTHGLGQVRAENPDLAPDTSTGRIVGVAGRVMFLRNTGKLCFATLRAGDGAELQAMVSLKQVGEEALSAWKADVDLGDHVFVSGEVITSRRGELSVLVDEWRMASKALRPLPVAHKDLAEETRVRQRYVDLIVRRQAAETVRTRSAVVRSLRESFHERGYLEVETPMLQTLHGGAAARPFLTHSNAFDIDLFLRIAPELYLKRCVVGGIERVFEINRNFRNEGSDSSHSPEFAMLEFYEAYGTYDTMAVLTRELVQEAATRVFGTQVVTLADGSEYDLSGEWASLTMYESLAEAVGEEVTPETPAERLRTLAASHGLDLAGGGAKLGHGKLVEELWEHLVGSALHEPTFVRDFPLETSPLTRQHRDKPGVAEKWDLYVRGFELATGYSELVDPVVERERLREQSRLAAAGDEEAMQLDEDFLRSLEYGMPPSGGTGMGIDRLLMALTGLGIRETILFPLVRPE</sequence>
<keyword evidence="1 7" id="KW-0436">Ligase</keyword>
<keyword evidence="7" id="KW-0963">Cytoplasm</keyword>
<evidence type="ECO:0000256" key="8">
    <source>
        <dbReference type="RuleBase" id="RU000336"/>
    </source>
</evidence>
<dbReference type="EMBL" id="AUBJ02000001">
    <property type="protein sequence ID" value="MCP2332670.1"/>
    <property type="molecule type" value="Genomic_DNA"/>
</dbReference>
<dbReference type="NCBIfam" id="TIGR00499">
    <property type="entry name" value="lysS_bact"/>
    <property type="match status" value="1"/>
</dbReference>
<comment type="cofactor">
    <cofactor evidence="7 8">
        <name>Mg(2+)</name>
        <dbReference type="ChEBI" id="CHEBI:18420"/>
    </cofactor>
    <text evidence="7 8">Binds 3 Mg(2+) ions per subunit.</text>
</comment>
<dbReference type="InterPro" id="IPR018149">
    <property type="entry name" value="Lys-tRNA-synth_II_C"/>
</dbReference>
<keyword evidence="5 7" id="KW-0030">Aminoacyl-tRNA synthetase</keyword>
<dbReference type="SUPFAM" id="SSF55681">
    <property type="entry name" value="Class II aaRS and biotin synthetases"/>
    <property type="match status" value="1"/>
</dbReference>
<feature type="binding site" evidence="7">
    <location>
        <position position="447"/>
    </location>
    <ligand>
        <name>Mg(2+)</name>
        <dbReference type="ChEBI" id="CHEBI:18420"/>
        <label>2</label>
    </ligand>
</feature>
<dbReference type="Proteomes" id="UP000791080">
    <property type="component" value="Unassembled WGS sequence"/>
</dbReference>
<comment type="subcellular location">
    <subcellularLocation>
        <location evidence="7">Cytoplasm</location>
    </subcellularLocation>
</comment>
<protein>
    <recommendedName>
        <fullName evidence="7">Lysine--tRNA ligase</fullName>
        <ecNumber evidence="7">6.1.1.6</ecNumber>
    </recommendedName>
    <alternativeName>
        <fullName evidence="7">Lysyl-tRNA synthetase</fullName>
        <shortName evidence="7">LysRS</shortName>
    </alternativeName>
</protein>
<dbReference type="PRINTS" id="PR00982">
    <property type="entry name" value="TRNASYNTHLYS"/>
</dbReference>
<evidence type="ECO:0000313" key="10">
    <source>
        <dbReference type="EMBL" id="MCP2332670.1"/>
    </source>
</evidence>
<keyword evidence="11" id="KW-1185">Reference proteome</keyword>
<dbReference type="InterPro" id="IPR045864">
    <property type="entry name" value="aa-tRNA-synth_II/BPL/LPL"/>
</dbReference>
<dbReference type="CDD" id="cd04322">
    <property type="entry name" value="LysRS_N"/>
    <property type="match status" value="1"/>
</dbReference>
<reference evidence="10 11" key="1">
    <citation type="submission" date="2013-07" db="EMBL/GenBank/DDBJ databases">
        <authorList>
            <consortium name="DOE Joint Genome Institute"/>
            <person name="Reeve W."/>
            <person name="Huntemann M."/>
            <person name="Han J."/>
            <person name="Chen A."/>
            <person name="Kyrpides N."/>
            <person name="Mavromatis K."/>
            <person name="Markowitz V."/>
            <person name="Palaniappan K."/>
            <person name="Ivanova N."/>
            <person name="Schaumberg A."/>
            <person name="Pati A."/>
            <person name="Liolios K."/>
            <person name="Nordberg H.P."/>
            <person name="Cantor M.N."/>
            <person name="Hua S.X."/>
            <person name="Woyke T."/>
        </authorList>
    </citation>
    <scope>NUCLEOTIDE SEQUENCE [LARGE SCALE GENOMIC DNA]</scope>
    <source>
        <strain evidence="10 11">DSM 43889</strain>
    </source>
</reference>
<evidence type="ECO:0000256" key="6">
    <source>
        <dbReference type="ARBA" id="ARBA00048573"/>
    </source>
</evidence>
<comment type="caution">
    <text evidence="10">The sequence shown here is derived from an EMBL/GenBank/DDBJ whole genome shotgun (WGS) entry which is preliminary data.</text>
</comment>
<dbReference type="InterPro" id="IPR004364">
    <property type="entry name" value="Aa-tRNA-synt_II"/>
</dbReference>
<keyword evidence="4 7" id="KW-0067">ATP-binding</keyword>
<dbReference type="EC" id="6.1.1.6" evidence="7"/>
<dbReference type="HAMAP" id="MF_00252">
    <property type="entry name" value="Lys_tRNA_synth_class2"/>
    <property type="match status" value="1"/>
</dbReference>
<keyword evidence="3 7" id="KW-0547">Nucleotide-binding</keyword>
<dbReference type="PROSITE" id="PS50862">
    <property type="entry name" value="AA_TRNA_LIGASE_II"/>
    <property type="match status" value="1"/>
</dbReference>
<dbReference type="InterPro" id="IPR006195">
    <property type="entry name" value="aa-tRNA-synth_II"/>
</dbReference>
<comment type="catalytic activity">
    <reaction evidence="6 7 8">
        <text>tRNA(Lys) + L-lysine + ATP = L-lysyl-tRNA(Lys) + AMP + diphosphate</text>
        <dbReference type="Rhea" id="RHEA:20792"/>
        <dbReference type="Rhea" id="RHEA-COMP:9696"/>
        <dbReference type="Rhea" id="RHEA-COMP:9697"/>
        <dbReference type="ChEBI" id="CHEBI:30616"/>
        <dbReference type="ChEBI" id="CHEBI:32551"/>
        <dbReference type="ChEBI" id="CHEBI:33019"/>
        <dbReference type="ChEBI" id="CHEBI:78442"/>
        <dbReference type="ChEBI" id="CHEBI:78529"/>
        <dbReference type="ChEBI" id="CHEBI:456215"/>
        <dbReference type="EC" id="6.1.1.6"/>
    </reaction>
</comment>
<reference evidence="10 11" key="2">
    <citation type="submission" date="2022-06" db="EMBL/GenBank/DDBJ databases">
        <title>Genomic Encyclopedia of Type Strains, Phase I: the one thousand microbial genomes (KMG-I) project.</title>
        <authorList>
            <person name="Kyrpides N."/>
        </authorList>
    </citation>
    <scope>NUCLEOTIDE SEQUENCE [LARGE SCALE GENOMIC DNA]</scope>
    <source>
        <strain evidence="10 11">DSM 43889</strain>
    </source>
</reference>
<dbReference type="PANTHER" id="PTHR42918">
    <property type="entry name" value="LYSYL-TRNA SYNTHETASE"/>
    <property type="match status" value="1"/>
</dbReference>
<gene>
    <name evidence="7" type="primary">lysS</name>
    <name evidence="10" type="ORF">G443_002940</name>
</gene>
<dbReference type="Gene3D" id="3.30.930.10">
    <property type="entry name" value="Bira Bifunctional Protein, Domain 2"/>
    <property type="match status" value="1"/>
</dbReference>
<dbReference type="InterPro" id="IPR002313">
    <property type="entry name" value="Lys-tRNA-ligase_II"/>
</dbReference>
<feature type="domain" description="Aminoacyl-transfer RNA synthetases class-II family profile" evidence="9">
    <location>
        <begin position="207"/>
        <end position="527"/>
    </location>
</feature>
<dbReference type="SUPFAM" id="SSF50249">
    <property type="entry name" value="Nucleic acid-binding proteins"/>
    <property type="match status" value="1"/>
</dbReference>
<accession>A0ABT1JJI0</accession>
<dbReference type="Pfam" id="PF00152">
    <property type="entry name" value="tRNA-synt_2"/>
    <property type="match status" value="1"/>
</dbReference>
<evidence type="ECO:0000256" key="1">
    <source>
        <dbReference type="ARBA" id="ARBA00022598"/>
    </source>
</evidence>
<dbReference type="Gene3D" id="2.40.50.140">
    <property type="entry name" value="Nucleic acid-binding proteins"/>
    <property type="match status" value="1"/>
</dbReference>
<dbReference type="InterPro" id="IPR012340">
    <property type="entry name" value="NA-bd_OB-fold"/>
</dbReference>
<dbReference type="InterPro" id="IPR044136">
    <property type="entry name" value="Lys-tRNA-ligase_II_N"/>
</dbReference>
<proteinExistence type="inferred from homology"/>
<evidence type="ECO:0000256" key="4">
    <source>
        <dbReference type="ARBA" id="ARBA00022840"/>
    </source>
</evidence>
<feature type="binding site" evidence="7">
    <location>
        <position position="447"/>
    </location>
    <ligand>
        <name>Mg(2+)</name>
        <dbReference type="ChEBI" id="CHEBI:18420"/>
        <label>1</label>
    </ligand>
</feature>
<evidence type="ECO:0000256" key="7">
    <source>
        <dbReference type="HAMAP-Rule" id="MF_00252"/>
    </source>
</evidence>
<dbReference type="NCBIfam" id="NF001756">
    <property type="entry name" value="PRK00484.1"/>
    <property type="match status" value="1"/>
</dbReference>
<evidence type="ECO:0000256" key="3">
    <source>
        <dbReference type="ARBA" id="ARBA00022741"/>
    </source>
</evidence>
<keyword evidence="2 7" id="KW-0479">Metal-binding</keyword>
<name>A0ABT1JJI0_ACTCY</name>
<evidence type="ECO:0000256" key="2">
    <source>
        <dbReference type="ARBA" id="ARBA00022723"/>
    </source>
</evidence>
<comment type="subunit">
    <text evidence="7">Homodimer.</text>
</comment>
<comment type="similarity">
    <text evidence="7">Belongs to the class-II aminoacyl-tRNA synthetase family.</text>
</comment>
<evidence type="ECO:0000313" key="11">
    <source>
        <dbReference type="Proteomes" id="UP000791080"/>
    </source>
</evidence>
<keyword evidence="7" id="KW-0648">Protein biosynthesis</keyword>
<evidence type="ECO:0000256" key="5">
    <source>
        <dbReference type="ARBA" id="ARBA00023146"/>
    </source>
</evidence>
<organism evidence="10 11">
    <name type="scientific">Actinoalloteichus caeruleus DSM 43889</name>
    <dbReference type="NCBI Taxonomy" id="1120930"/>
    <lineage>
        <taxon>Bacteria</taxon>
        <taxon>Bacillati</taxon>
        <taxon>Actinomycetota</taxon>
        <taxon>Actinomycetes</taxon>
        <taxon>Pseudonocardiales</taxon>
        <taxon>Pseudonocardiaceae</taxon>
        <taxon>Actinoalloteichus</taxon>
        <taxon>Actinoalloteichus cyanogriseus</taxon>
    </lineage>
</organism>
<dbReference type="PANTHER" id="PTHR42918:SF15">
    <property type="entry name" value="LYSINE--TRNA LIGASE, CHLOROPLASTIC_MITOCHONDRIAL"/>
    <property type="match status" value="1"/>
</dbReference>